<keyword evidence="4" id="KW-1185">Reference proteome</keyword>
<evidence type="ECO:0000256" key="2">
    <source>
        <dbReference type="SAM" id="Phobius"/>
    </source>
</evidence>
<dbReference type="Proteomes" id="UP000054624">
    <property type="component" value="Unassembled WGS sequence"/>
</dbReference>
<dbReference type="EMBL" id="FCOI02000001">
    <property type="protein sequence ID" value="SAK39984.1"/>
    <property type="molecule type" value="Genomic_DNA"/>
</dbReference>
<name>A0A157Z396_9BURK</name>
<evidence type="ECO:0000256" key="1">
    <source>
        <dbReference type="SAM" id="MobiDB-lite"/>
    </source>
</evidence>
<evidence type="ECO:0000313" key="3">
    <source>
        <dbReference type="EMBL" id="SAK39984.1"/>
    </source>
</evidence>
<gene>
    <name evidence="3" type="ORF">AWB76_00128</name>
</gene>
<feature type="region of interest" description="Disordered" evidence="1">
    <location>
        <begin position="179"/>
        <end position="210"/>
    </location>
</feature>
<dbReference type="STRING" id="1777137.AWB76_00128"/>
<keyword evidence="2" id="KW-0812">Transmembrane</keyword>
<feature type="compositionally biased region" description="Low complexity" evidence="1">
    <location>
        <begin position="179"/>
        <end position="194"/>
    </location>
</feature>
<dbReference type="RefSeq" id="WP_061158204.1">
    <property type="nucleotide sequence ID" value="NZ_FCOI02000001.1"/>
</dbReference>
<accession>A0A157Z396</accession>
<sequence>MKAPALDLHRANKPGAVAGLLALVVAIVVLMAAMQYRDTLKEQGDALDERESAIAKQEAKFHMISNAHRDSGDARMAQLMAQQQYAAEPPRDLLEKGWHPNIALLTVDLVTSTRQINMQFETRSVQEAISYADWLQAQPGAENVTIKRQIEKPGPPAPSVETSLQLTWKPFVAQPVAASSASDAATSAASAPAAPQAPAPPSAHASGARR</sequence>
<keyword evidence="2" id="KW-1133">Transmembrane helix</keyword>
<dbReference type="OrthoDB" id="9130572at2"/>
<proteinExistence type="predicted"/>
<dbReference type="AlphaFoldDB" id="A0A157Z396"/>
<organism evidence="3 4">
    <name type="scientific">Caballeronia temeraria</name>
    <dbReference type="NCBI Taxonomy" id="1777137"/>
    <lineage>
        <taxon>Bacteria</taxon>
        <taxon>Pseudomonadati</taxon>
        <taxon>Pseudomonadota</taxon>
        <taxon>Betaproteobacteria</taxon>
        <taxon>Burkholderiales</taxon>
        <taxon>Burkholderiaceae</taxon>
        <taxon>Caballeronia</taxon>
    </lineage>
</organism>
<feature type="transmembrane region" description="Helical" evidence="2">
    <location>
        <begin position="15"/>
        <end position="33"/>
    </location>
</feature>
<evidence type="ECO:0000313" key="4">
    <source>
        <dbReference type="Proteomes" id="UP000054624"/>
    </source>
</evidence>
<protein>
    <submittedName>
        <fullName evidence="3">Uncharacterized protein</fullName>
    </submittedName>
</protein>
<reference evidence="4" key="1">
    <citation type="submission" date="2016-01" db="EMBL/GenBank/DDBJ databases">
        <authorList>
            <person name="Peeters Charlotte."/>
        </authorList>
    </citation>
    <scope>NUCLEOTIDE SEQUENCE [LARGE SCALE GENOMIC DNA]</scope>
</reference>
<keyword evidence="2" id="KW-0472">Membrane</keyword>